<dbReference type="SUPFAM" id="SSF56973">
    <property type="entry name" value="Aerolisin/ETX pore-forming domain"/>
    <property type="match status" value="1"/>
</dbReference>
<proteinExistence type="inferred from homology"/>
<protein>
    <submittedName>
        <fullName evidence="5">Conserved uncharacterized protein</fullName>
    </submittedName>
</protein>
<organism evidence="5 6">
    <name type="scientific">Stichopus japonicus</name>
    <name type="common">Sea cucumber</name>
    <dbReference type="NCBI Taxonomy" id="307972"/>
    <lineage>
        <taxon>Eukaryota</taxon>
        <taxon>Metazoa</taxon>
        <taxon>Echinodermata</taxon>
        <taxon>Eleutherozoa</taxon>
        <taxon>Echinozoa</taxon>
        <taxon>Holothuroidea</taxon>
        <taxon>Aspidochirotacea</taxon>
        <taxon>Aspidochirotida</taxon>
        <taxon>Stichopodidae</taxon>
        <taxon>Apostichopus</taxon>
    </lineage>
</organism>
<dbReference type="InterPro" id="IPR055267">
    <property type="entry name" value="Aerolysin-like_C"/>
</dbReference>
<evidence type="ECO:0000313" key="5">
    <source>
        <dbReference type="EMBL" id="PIK38388.1"/>
    </source>
</evidence>
<dbReference type="EMBL" id="MRZV01001365">
    <property type="protein sequence ID" value="PIK38388.1"/>
    <property type="molecule type" value="Genomic_DNA"/>
</dbReference>
<dbReference type="Proteomes" id="UP000230750">
    <property type="component" value="Unassembled WGS sequence"/>
</dbReference>
<evidence type="ECO:0000256" key="1">
    <source>
        <dbReference type="ARBA" id="ARBA00009831"/>
    </source>
</evidence>
<evidence type="ECO:0000256" key="3">
    <source>
        <dbReference type="SAM" id="Phobius"/>
    </source>
</evidence>
<keyword evidence="3" id="KW-0472">Membrane</keyword>
<comment type="caution">
    <text evidence="5">The sequence shown here is derived from an EMBL/GenBank/DDBJ whole genome shotgun (WGS) entry which is preliminary data.</text>
</comment>
<dbReference type="PANTHER" id="PTHR48219">
    <property type="entry name" value="VACUOLAR PROTEIN SORTING-ASSOCIATED PROTEIN 62-RELATED"/>
    <property type="match status" value="1"/>
</dbReference>
<evidence type="ECO:0000313" key="6">
    <source>
        <dbReference type="Proteomes" id="UP000230750"/>
    </source>
</evidence>
<dbReference type="InterPro" id="IPR009291">
    <property type="entry name" value="Vps62"/>
</dbReference>
<feature type="domain" description="Aerolysin-like C-terminal" evidence="4">
    <location>
        <begin position="430"/>
        <end position="554"/>
    </location>
</feature>
<evidence type="ECO:0000259" key="4">
    <source>
        <dbReference type="Pfam" id="PF01117"/>
    </source>
</evidence>
<sequence>MEERKYKTRTLAFVHSFSEFAGGEVRIVVYSPFYNVVFDLINMLFSILLCLTSILVSTANAEDVPAIVYRRVDSLYIRIYDDRYTGSYRDVSIWRPQSLQYGYYPLGDVAVASHQQPTTSSILARDYSGDALRAPSGFTEVWNDRGSGGTFDVRILRMDPPVGYVCLGHVAVIGYNNLPDRNVYRCVKSDYVTLGRYELIWKDVGSGADRDVSLLSNRVSTANTYGLDANTFTSLATHATPTDAPYLLDGRKVKNIIDFNDQTADYALKLYEISDLDEIWNDKWSGARRDFSVWRTRGPANTYSLGDIARGNYDRPPVGYVVKARRNTALSAPYDFIQIWNDRGSGAYWDGAFYRPLCAPGFRALGHVAMRNHNQKPDRNFIRCVNETLTVQGDWQYVWDDTSSGADVDVGVGDRLLSQTGKAFPPYDHKILDNQPSTIARTVVINSGTTTQKTTRTLEYSYEESYTWNNAAGGEVEVTTEVSAKVPFFGDGQVSLSVTASYSHEWGGSTTVTKTDSVGVQVEVQRCSSKSAIITGTRYSIDVPYVARLITVYEDGTQGIRDNYHGIFRGVEVNEIRVQYEPDIPIDGCRVDASIGISFQNICNVHFSACNAKHLKPVHFENKMV</sequence>
<dbReference type="Pfam" id="PF01117">
    <property type="entry name" value="Aerolysin"/>
    <property type="match status" value="1"/>
</dbReference>
<comment type="similarity">
    <text evidence="1">Belongs to the aerolysin family.</text>
</comment>
<keyword evidence="2" id="KW-1015">Disulfide bond</keyword>
<dbReference type="PANTHER" id="PTHR48219:SF2">
    <property type="entry name" value="VACUOLAR PROTEIN SORTING-ASSOCIATED PROTEIN 62"/>
    <property type="match status" value="1"/>
</dbReference>
<feature type="transmembrane region" description="Helical" evidence="3">
    <location>
        <begin position="36"/>
        <end position="56"/>
    </location>
</feature>
<accession>A0A2G8JRQ3</accession>
<dbReference type="OrthoDB" id="428159at2759"/>
<dbReference type="AlphaFoldDB" id="A0A2G8JRQ3"/>
<dbReference type="Gene3D" id="2.170.15.10">
    <property type="entry name" value="Proaerolysin, chain A, domain 3"/>
    <property type="match status" value="1"/>
</dbReference>
<dbReference type="STRING" id="307972.A0A2G8JRQ3"/>
<evidence type="ECO:0000256" key="2">
    <source>
        <dbReference type="ARBA" id="ARBA00023157"/>
    </source>
</evidence>
<gene>
    <name evidence="5" type="ORF">BSL78_24773</name>
</gene>
<name>A0A2G8JRQ3_STIJA</name>
<dbReference type="Pfam" id="PF06101">
    <property type="entry name" value="Vps62"/>
    <property type="match status" value="2"/>
</dbReference>
<keyword evidence="3" id="KW-1133">Transmembrane helix</keyword>
<reference evidence="5 6" key="1">
    <citation type="journal article" date="2017" name="PLoS Biol.">
        <title>The sea cucumber genome provides insights into morphological evolution and visceral regeneration.</title>
        <authorList>
            <person name="Zhang X."/>
            <person name="Sun L."/>
            <person name="Yuan J."/>
            <person name="Sun Y."/>
            <person name="Gao Y."/>
            <person name="Zhang L."/>
            <person name="Li S."/>
            <person name="Dai H."/>
            <person name="Hamel J.F."/>
            <person name="Liu C."/>
            <person name="Yu Y."/>
            <person name="Liu S."/>
            <person name="Lin W."/>
            <person name="Guo K."/>
            <person name="Jin S."/>
            <person name="Xu P."/>
            <person name="Storey K.B."/>
            <person name="Huan P."/>
            <person name="Zhang T."/>
            <person name="Zhou Y."/>
            <person name="Zhang J."/>
            <person name="Lin C."/>
            <person name="Li X."/>
            <person name="Xing L."/>
            <person name="Huo D."/>
            <person name="Sun M."/>
            <person name="Wang L."/>
            <person name="Mercier A."/>
            <person name="Li F."/>
            <person name="Yang H."/>
            <person name="Xiang J."/>
        </authorList>
    </citation>
    <scope>NUCLEOTIDE SEQUENCE [LARGE SCALE GENOMIC DNA]</scope>
    <source>
        <strain evidence="5">Shaxun</strain>
        <tissue evidence="5">Muscle</tissue>
    </source>
</reference>
<keyword evidence="3" id="KW-0812">Transmembrane</keyword>
<keyword evidence="6" id="KW-1185">Reference proteome</keyword>